<proteinExistence type="predicted"/>
<dbReference type="Proteomes" id="UP001595816">
    <property type="component" value="Unassembled WGS sequence"/>
</dbReference>
<sequence>MTGADTQVEQPDLLGWWIGANGPGRRTRIPRRTAPSTVLRFTFYGCDSTKDFQDRLSSGRRQRDFAGELIAGRGMIVAEFFDVGVSRRTPWHLRPQAGHLHGALPQPGRGFDAIVVGEFERAFYAGQYAQLAPVFAAHGVRL</sequence>
<name>A0ABV8LNU6_9ACTN</name>
<comment type="caution">
    <text evidence="1">The sequence shown here is derived from an EMBL/GenBank/DDBJ whole genome shotgun (WGS) entry which is preliminary data.</text>
</comment>
<keyword evidence="2" id="KW-1185">Reference proteome</keyword>
<evidence type="ECO:0008006" key="3">
    <source>
        <dbReference type="Google" id="ProtNLM"/>
    </source>
</evidence>
<evidence type="ECO:0000313" key="2">
    <source>
        <dbReference type="Proteomes" id="UP001595816"/>
    </source>
</evidence>
<evidence type="ECO:0000313" key="1">
    <source>
        <dbReference type="EMBL" id="MFC4132113.1"/>
    </source>
</evidence>
<gene>
    <name evidence="1" type="ORF">ACFOZ4_16000</name>
</gene>
<protein>
    <recommendedName>
        <fullName evidence="3">Resolvase/invertase-type recombinase catalytic domain-containing protein</fullName>
    </recommendedName>
</protein>
<reference evidence="2" key="1">
    <citation type="journal article" date="2019" name="Int. J. Syst. Evol. Microbiol.">
        <title>The Global Catalogue of Microorganisms (GCM) 10K type strain sequencing project: providing services to taxonomists for standard genome sequencing and annotation.</title>
        <authorList>
            <consortium name="The Broad Institute Genomics Platform"/>
            <consortium name="The Broad Institute Genome Sequencing Center for Infectious Disease"/>
            <person name="Wu L."/>
            <person name="Ma J."/>
        </authorList>
    </citation>
    <scope>NUCLEOTIDE SEQUENCE [LARGE SCALE GENOMIC DNA]</scope>
    <source>
        <strain evidence="2">CGMCC 4.7289</strain>
    </source>
</reference>
<dbReference type="EMBL" id="JBHSAY010000009">
    <property type="protein sequence ID" value="MFC4132113.1"/>
    <property type="molecule type" value="Genomic_DNA"/>
</dbReference>
<accession>A0ABV8LNU6</accession>
<organism evidence="1 2">
    <name type="scientific">Hamadaea flava</name>
    <dbReference type="NCBI Taxonomy" id="1742688"/>
    <lineage>
        <taxon>Bacteria</taxon>
        <taxon>Bacillati</taxon>
        <taxon>Actinomycetota</taxon>
        <taxon>Actinomycetes</taxon>
        <taxon>Micromonosporales</taxon>
        <taxon>Micromonosporaceae</taxon>
        <taxon>Hamadaea</taxon>
    </lineage>
</organism>
<dbReference type="RefSeq" id="WP_253753854.1">
    <property type="nucleotide sequence ID" value="NZ_JAMZDZ010000001.1"/>
</dbReference>